<feature type="transmembrane region" description="Helical" evidence="5">
    <location>
        <begin position="133"/>
        <end position="157"/>
    </location>
</feature>
<dbReference type="EMBL" id="LDZY01000024">
    <property type="protein sequence ID" value="KLU63814.1"/>
    <property type="molecule type" value="Genomic_DNA"/>
</dbReference>
<evidence type="ECO:0000256" key="2">
    <source>
        <dbReference type="ARBA" id="ARBA00022692"/>
    </source>
</evidence>
<dbReference type="GO" id="GO:0016020">
    <property type="term" value="C:membrane"/>
    <property type="evidence" value="ECO:0007669"/>
    <property type="project" value="UniProtKB-SubCell"/>
</dbReference>
<feature type="transmembrane region" description="Helical" evidence="5">
    <location>
        <begin position="390"/>
        <end position="419"/>
    </location>
</feature>
<evidence type="ECO:0000256" key="5">
    <source>
        <dbReference type="SAM" id="Phobius"/>
    </source>
</evidence>
<keyword evidence="4 5" id="KW-0472">Membrane</keyword>
<feature type="transmembrane region" description="Helical" evidence="5">
    <location>
        <begin position="257"/>
        <end position="275"/>
    </location>
</feature>
<feature type="transmembrane region" description="Helical" evidence="5">
    <location>
        <begin position="325"/>
        <end position="345"/>
    </location>
</feature>
<dbReference type="Pfam" id="PF01740">
    <property type="entry name" value="STAS"/>
    <property type="match status" value="1"/>
</dbReference>
<dbReference type="InterPro" id="IPR011547">
    <property type="entry name" value="SLC26A/SulP_dom"/>
</dbReference>
<feature type="domain" description="STAS" evidence="6">
    <location>
        <begin position="454"/>
        <end position="555"/>
    </location>
</feature>
<dbReference type="InterPro" id="IPR002645">
    <property type="entry name" value="STAS_dom"/>
</dbReference>
<accession>A0A0J1FK11</accession>
<dbReference type="AlphaFoldDB" id="A0A0J1FK11"/>
<dbReference type="InterPro" id="IPR001902">
    <property type="entry name" value="SLC26A/SulP_fam"/>
</dbReference>
<feature type="transmembrane region" description="Helical" evidence="5">
    <location>
        <begin position="351"/>
        <end position="369"/>
    </location>
</feature>
<evidence type="ECO:0000256" key="1">
    <source>
        <dbReference type="ARBA" id="ARBA00004141"/>
    </source>
</evidence>
<comment type="caution">
    <text evidence="7">The sequence shown here is derived from an EMBL/GenBank/DDBJ whole genome shotgun (WGS) entry which is preliminary data.</text>
</comment>
<proteinExistence type="predicted"/>
<dbReference type="PATRIC" id="fig|476652.3.peg.4517"/>
<dbReference type="RefSeq" id="WP_047812031.1">
    <property type="nucleotide sequence ID" value="NZ_LDZY01000024.1"/>
</dbReference>
<dbReference type="PROSITE" id="PS50801">
    <property type="entry name" value="STAS"/>
    <property type="match status" value="1"/>
</dbReference>
<dbReference type="Proteomes" id="UP000036356">
    <property type="component" value="Unassembled WGS sequence"/>
</dbReference>
<dbReference type="STRING" id="476652.DEAC_c42700"/>
<keyword evidence="8" id="KW-1185">Reference proteome</keyword>
<reference evidence="7 8" key="1">
    <citation type="submission" date="2015-06" db="EMBL/GenBank/DDBJ databases">
        <title>Draft genome of the moderately acidophilic sulfate reducer Candidatus Desulfosporosinus acididurans strain M1.</title>
        <authorList>
            <person name="Poehlein A."/>
            <person name="Petzsch P."/>
            <person name="Johnson B.D."/>
            <person name="Schloemann M."/>
            <person name="Daniel R."/>
            <person name="Muehling M."/>
        </authorList>
    </citation>
    <scope>NUCLEOTIDE SEQUENCE [LARGE SCALE GENOMIC DNA]</scope>
    <source>
        <strain evidence="7 8">M1</strain>
    </source>
</reference>
<dbReference type="SUPFAM" id="SSF52091">
    <property type="entry name" value="SpoIIaa-like"/>
    <property type="match status" value="1"/>
</dbReference>
<comment type="subcellular location">
    <subcellularLocation>
        <location evidence="1">Membrane</location>
        <topology evidence="1">Multi-pass membrane protein</topology>
    </subcellularLocation>
</comment>
<dbReference type="Gene3D" id="3.30.750.24">
    <property type="entry name" value="STAS domain"/>
    <property type="match status" value="1"/>
</dbReference>
<dbReference type="Pfam" id="PF00916">
    <property type="entry name" value="Sulfate_transp"/>
    <property type="match status" value="1"/>
</dbReference>
<feature type="transmembrane region" description="Helical" evidence="5">
    <location>
        <begin position="206"/>
        <end position="225"/>
    </location>
</feature>
<evidence type="ECO:0000259" key="6">
    <source>
        <dbReference type="PROSITE" id="PS50801"/>
    </source>
</evidence>
<dbReference type="GO" id="GO:0055085">
    <property type="term" value="P:transmembrane transport"/>
    <property type="evidence" value="ECO:0007669"/>
    <property type="project" value="InterPro"/>
</dbReference>
<feature type="transmembrane region" description="Helical" evidence="5">
    <location>
        <begin position="27"/>
        <end position="47"/>
    </location>
</feature>
<dbReference type="CDD" id="cd07042">
    <property type="entry name" value="STAS_SulP_like_sulfate_transporter"/>
    <property type="match status" value="1"/>
</dbReference>
<dbReference type="PANTHER" id="PTHR11814">
    <property type="entry name" value="SULFATE TRANSPORTER"/>
    <property type="match status" value="1"/>
</dbReference>
<sequence length="587" mass="63664">MYLTKINHFPSIETIKSYKIENLRKDFMAALTGVVVAIPQCMAYALIAGLNPVYGLYTAIVSAIFGATFGSSKHLITGPTNSSALLVASVMKNYMGLDNAYQMVFLLTFLVGTLKILFGVLKLGRLISYVSHSVIIGFTTGAGCLIALGQLSTLLSIPVKNSAQMATTEKLYYVLTHLQQTNIYALGMGLITIIVIVVCKKINKNLPGALIGIIVPIIFIVIFSLDKLGVQLTGNIPTSLPPFKMVNFDLSFIQNNISGALSIAIIGCVEAISSAKSIATLSRQKVDPNQEFIGQGIANMASSFFQGFPGSGSFTRTALNYHSGAVSRLAGVLQGGIMAIVLLFFAPFAKYIPTACLAGVMMVTAYNLVNKDEIKKVVSLGKLKSDSLAMWVTCFATILLPNLSYAIYTGIALTIMLHLKDTNKAPIRIFIPLEAEDPKIVEKEVEVVKDNVEILIIELEGNLYFGLADNLEQRLVSLISKSKVFILRMKHVCNIDVTALNALKVFTRSVKDAGGSVIVCGLNSNLDSILVSSNFDFDIDSNNKFMSENETFAFSSKDLERARDVLKCDSENKSSKSCELLASSFQF</sequence>
<evidence type="ECO:0000313" key="8">
    <source>
        <dbReference type="Proteomes" id="UP000036356"/>
    </source>
</evidence>
<feature type="transmembrane region" description="Helical" evidence="5">
    <location>
        <begin position="181"/>
        <end position="199"/>
    </location>
</feature>
<dbReference type="InterPro" id="IPR036513">
    <property type="entry name" value="STAS_dom_sf"/>
</dbReference>
<organism evidence="7 8">
    <name type="scientific">Desulfosporosinus acididurans</name>
    <dbReference type="NCBI Taxonomy" id="476652"/>
    <lineage>
        <taxon>Bacteria</taxon>
        <taxon>Bacillati</taxon>
        <taxon>Bacillota</taxon>
        <taxon>Clostridia</taxon>
        <taxon>Eubacteriales</taxon>
        <taxon>Desulfitobacteriaceae</taxon>
        <taxon>Desulfosporosinus</taxon>
    </lineage>
</organism>
<protein>
    <submittedName>
        <fullName evidence="7">Putative sulfate transporterc</fullName>
    </submittedName>
</protein>
<name>A0A0J1FK11_9FIRM</name>
<keyword evidence="3 5" id="KW-1133">Transmembrane helix</keyword>
<evidence type="ECO:0000313" key="7">
    <source>
        <dbReference type="EMBL" id="KLU63814.1"/>
    </source>
</evidence>
<evidence type="ECO:0000256" key="3">
    <source>
        <dbReference type="ARBA" id="ARBA00022989"/>
    </source>
</evidence>
<feature type="transmembrane region" description="Helical" evidence="5">
    <location>
        <begin position="100"/>
        <end position="121"/>
    </location>
</feature>
<evidence type="ECO:0000256" key="4">
    <source>
        <dbReference type="ARBA" id="ARBA00023136"/>
    </source>
</evidence>
<keyword evidence="2 5" id="KW-0812">Transmembrane</keyword>
<gene>
    <name evidence="7" type="ORF">DEAC_c42700</name>
</gene>